<proteinExistence type="predicted"/>
<feature type="region of interest" description="Disordered" evidence="1">
    <location>
        <begin position="1"/>
        <end position="37"/>
    </location>
</feature>
<feature type="region of interest" description="Disordered" evidence="1">
    <location>
        <begin position="54"/>
        <end position="80"/>
    </location>
</feature>
<evidence type="ECO:0000256" key="1">
    <source>
        <dbReference type="SAM" id="MobiDB-lite"/>
    </source>
</evidence>
<name>A0AAN6LVR2_9PLEO</name>
<sequence length="80" mass="8805">MAPTTTKASTPKSKTTTAGVKKAGRPPGKGRKGKASAAMVKMQAYFKKNRSKYESLDFKEQQKKLGEDWKKSSENPKNQA</sequence>
<feature type="compositionally biased region" description="Basic and acidic residues" evidence="1">
    <location>
        <begin position="54"/>
        <end position="74"/>
    </location>
</feature>
<dbReference type="InterPro" id="IPR036910">
    <property type="entry name" value="HMG_box_dom_sf"/>
</dbReference>
<accession>A0AAN6LVR2</accession>
<feature type="compositionally biased region" description="Low complexity" evidence="1">
    <location>
        <begin position="1"/>
        <end position="21"/>
    </location>
</feature>
<dbReference type="Proteomes" id="UP001280581">
    <property type="component" value="Unassembled WGS sequence"/>
</dbReference>
<dbReference type="SUPFAM" id="SSF47095">
    <property type="entry name" value="HMG-box"/>
    <property type="match status" value="1"/>
</dbReference>
<keyword evidence="3" id="KW-1185">Reference proteome</keyword>
<reference evidence="2 3" key="1">
    <citation type="submission" date="2021-02" db="EMBL/GenBank/DDBJ databases">
        <title>Genome assembly of Pseudopithomyces chartarum.</title>
        <authorList>
            <person name="Jauregui R."/>
            <person name="Singh J."/>
            <person name="Voisey C."/>
        </authorList>
    </citation>
    <scope>NUCLEOTIDE SEQUENCE [LARGE SCALE GENOMIC DNA]</scope>
    <source>
        <strain evidence="2 3">AGR01</strain>
    </source>
</reference>
<evidence type="ECO:0008006" key="4">
    <source>
        <dbReference type="Google" id="ProtNLM"/>
    </source>
</evidence>
<evidence type="ECO:0000313" key="2">
    <source>
        <dbReference type="EMBL" id="KAK3203116.1"/>
    </source>
</evidence>
<dbReference type="AlphaFoldDB" id="A0AAN6LVR2"/>
<protein>
    <recommendedName>
        <fullName evidence="4">HMG box domain-containing protein</fullName>
    </recommendedName>
</protein>
<organism evidence="2 3">
    <name type="scientific">Pseudopithomyces chartarum</name>
    <dbReference type="NCBI Taxonomy" id="1892770"/>
    <lineage>
        <taxon>Eukaryota</taxon>
        <taxon>Fungi</taxon>
        <taxon>Dikarya</taxon>
        <taxon>Ascomycota</taxon>
        <taxon>Pezizomycotina</taxon>
        <taxon>Dothideomycetes</taxon>
        <taxon>Pleosporomycetidae</taxon>
        <taxon>Pleosporales</taxon>
        <taxon>Massarineae</taxon>
        <taxon>Didymosphaeriaceae</taxon>
        <taxon>Pseudopithomyces</taxon>
    </lineage>
</organism>
<gene>
    <name evidence="2" type="ORF">GRF29_112g280643</name>
</gene>
<dbReference type="EMBL" id="WVTA01000011">
    <property type="protein sequence ID" value="KAK3203116.1"/>
    <property type="molecule type" value="Genomic_DNA"/>
</dbReference>
<feature type="compositionally biased region" description="Basic residues" evidence="1">
    <location>
        <begin position="22"/>
        <end position="34"/>
    </location>
</feature>
<comment type="caution">
    <text evidence="2">The sequence shown here is derived from an EMBL/GenBank/DDBJ whole genome shotgun (WGS) entry which is preliminary data.</text>
</comment>
<evidence type="ECO:0000313" key="3">
    <source>
        <dbReference type="Proteomes" id="UP001280581"/>
    </source>
</evidence>